<keyword evidence="3" id="KW-1185">Reference proteome</keyword>
<gene>
    <name evidence="2" type="ORF">F511_23925</name>
</gene>
<accession>A0A2Z7AQP7</accession>
<organism evidence="2 3">
    <name type="scientific">Dorcoceras hygrometricum</name>
    <dbReference type="NCBI Taxonomy" id="472368"/>
    <lineage>
        <taxon>Eukaryota</taxon>
        <taxon>Viridiplantae</taxon>
        <taxon>Streptophyta</taxon>
        <taxon>Embryophyta</taxon>
        <taxon>Tracheophyta</taxon>
        <taxon>Spermatophyta</taxon>
        <taxon>Magnoliopsida</taxon>
        <taxon>eudicotyledons</taxon>
        <taxon>Gunneridae</taxon>
        <taxon>Pentapetalae</taxon>
        <taxon>asterids</taxon>
        <taxon>lamiids</taxon>
        <taxon>Lamiales</taxon>
        <taxon>Gesneriaceae</taxon>
        <taxon>Didymocarpoideae</taxon>
        <taxon>Trichosporeae</taxon>
        <taxon>Loxocarpinae</taxon>
        <taxon>Dorcoceras</taxon>
    </lineage>
</organism>
<protein>
    <submittedName>
        <fullName evidence="2">Uncharacterized protein</fullName>
    </submittedName>
</protein>
<proteinExistence type="predicted"/>
<sequence length="135" mass="14843">METSKVESAVRNQAEANLNQLEYNSAGRLCVDNQSQDPVASYSGSRRKQQQHPVKSLYESAVAMNTVVSFAYPVASSTHPVASFGIQTQEKKKQAKCRNSTSRGKSRRKITSHGDGSTAKQLTTYEELSKLDVNC</sequence>
<evidence type="ECO:0000313" key="3">
    <source>
        <dbReference type="Proteomes" id="UP000250235"/>
    </source>
</evidence>
<reference evidence="2 3" key="1">
    <citation type="journal article" date="2015" name="Proc. Natl. Acad. Sci. U.S.A.">
        <title>The resurrection genome of Boea hygrometrica: A blueprint for survival of dehydration.</title>
        <authorList>
            <person name="Xiao L."/>
            <person name="Yang G."/>
            <person name="Zhang L."/>
            <person name="Yang X."/>
            <person name="Zhao S."/>
            <person name="Ji Z."/>
            <person name="Zhou Q."/>
            <person name="Hu M."/>
            <person name="Wang Y."/>
            <person name="Chen M."/>
            <person name="Xu Y."/>
            <person name="Jin H."/>
            <person name="Xiao X."/>
            <person name="Hu G."/>
            <person name="Bao F."/>
            <person name="Hu Y."/>
            <person name="Wan P."/>
            <person name="Li L."/>
            <person name="Deng X."/>
            <person name="Kuang T."/>
            <person name="Xiang C."/>
            <person name="Zhu J.K."/>
            <person name="Oliver M.J."/>
            <person name="He Y."/>
        </authorList>
    </citation>
    <scope>NUCLEOTIDE SEQUENCE [LARGE SCALE GENOMIC DNA]</scope>
    <source>
        <strain evidence="3">cv. XS01</strain>
    </source>
</reference>
<name>A0A2Z7AQP7_9LAMI</name>
<evidence type="ECO:0000256" key="1">
    <source>
        <dbReference type="SAM" id="MobiDB-lite"/>
    </source>
</evidence>
<feature type="region of interest" description="Disordered" evidence="1">
    <location>
        <begin position="85"/>
        <end position="121"/>
    </location>
</feature>
<dbReference type="EMBL" id="KV014878">
    <property type="protein sequence ID" value="KZV21679.1"/>
    <property type="molecule type" value="Genomic_DNA"/>
</dbReference>
<dbReference type="AlphaFoldDB" id="A0A2Z7AQP7"/>
<evidence type="ECO:0000313" key="2">
    <source>
        <dbReference type="EMBL" id="KZV21679.1"/>
    </source>
</evidence>
<dbReference type="Proteomes" id="UP000250235">
    <property type="component" value="Unassembled WGS sequence"/>
</dbReference>